<dbReference type="SMART" id="SM00487">
    <property type="entry name" value="DEXDc"/>
    <property type="match status" value="1"/>
</dbReference>
<dbReference type="InterPro" id="IPR011545">
    <property type="entry name" value="DEAD/DEAH_box_helicase_dom"/>
</dbReference>
<protein>
    <recommendedName>
        <fullName evidence="8">DEAD/DEAH box helicase</fullName>
    </recommendedName>
</protein>
<keyword evidence="4" id="KW-0067">ATP-binding</keyword>
<evidence type="ECO:0000256" key="2">
    <source>
        <dbReference type="ARBA" id="ARBA00022801"/>
    </source>
</evidence>
<dbReference type="SMART" id="SM00490">
    <property type="entry name" value="HELICc"/>
    <property type="match status" value="1"/>
</dbReference>
<dbReference type="PROSITE" id="PS51194">
    <property type="entry name" value="HELICASE_CTER"/>
    <property type="match status" value="1"/>
</dbReference>
<dbReference type="PANTHER" id="PTHR14025">
    <property type="entry name" value="FANCONI ANEMIA GROUP M FANCM FAMILY MEMBER"/>
    <property type="match status" value="1"/>
</dbReference>
<dbReference type="GO" id="GO:0004386">
    <property type="term" value="F:helicase activity"/>
    <property type="evidence" value="ECO:0007669"/>
    <property type="project" value="UniProtKB-KW"/>
</dbReference>
<sequence>MQVESRKYYNGLNIKKDTVLYRHYQNNIVNSCKNKNSLVVLPTGLGKTIIGILLIAHSLKKYPKSKIIVLAPTRPLVSQHKTSCEKFLDVDPEQIISFTGKISPEKRIYLFKTSKVIISTPQVIQNDLLRGRYDLRQTSMIIFDEAHKTKGNYAYNFISKEYINTCNDPLVLGLTASPGRDIEHIQEICDNLHAENIVFRSYEDDDVKQYIHDIDIFINLVSLPVKLVELSQVWQDLFKKFLRFFIDRKLINPYKKYYSKLDFLRITQDLTQSFRFEEGDISEEDYLQNLFQLDPKIIDIIKENDYNVHSVYSYCSSCVSLLHAKDLIETQDISLFLSFLERLKYKADQDTLSAKRIVNSKHFKFIYSKIERENLSLLAHPKIKKIISIVREEIEEFNNKKIIIFTQFREMAEFLKKKLTYEFQNQLVVEKFIGQTSKIDDFGYSQKMQTEILQKFREDKINIIIATSVAEEGIDIPNVDAIIFYEPVPSEIRLIQRRGRTGRYASGRCYILLTEETVDIPFYHVSRRRENSMQSIVSNYEQIQLHQNLERKSICFPILSLNNVNDLGLVKNFKERREKEKELLVNRSIEEILNHLDDFSKSVEFKNINNYGVTFYSDLVKMDMTTMKNSILKLKGKKKMNPNQKKRKRNINKNVKCLINIVKTYGNKGKLDYLEFQDLAKEEELIDKKFYIHFNQACFLGYLKRQEKSVQLLMDFE</sequence>
<dbReference type="GO" id="GO:0003676">
    <property type="term" value="F:nucleic acid binding"/>
    <property type="evidence" value="ECO:0007669"/>
    <property type="project" value="InterPro"/>
</dbReference>
<accession>A0A0F9Q007</accession>
<dbReference type="AlphaFoldDB" id="A0A0F9Q007"/>
<keyword evidence="3" id="KW-0347">Helicase</keyword>
<comment type="caution">
    <text evidence="7">The sequence shown here is derived from an EMBL/GenBank/DDBJ whole genome shotgun (WGS) entry which is preliminary data.</text>
</comment>
<keyword evidence="2" id="KW-0378">Hydrolase</keyword>
<dbReference type="Gene3D" id="3.40.50.300">
    <property type="entry name" value="P-loop containing nucleotide triphosphate hydrolases"/>
    <property type="match status" value="2"/>
</dbReference>
<dbReference type="SUPFAM" id="SSF52540">
    <property type="entry name" value="P-loop containing nucleoside triphosphate hydrolases"/>
    <property type="match status" value="2"/>
</dbReference>
<feature type="domain" description="Helicase C-terminal" evidence="6">
    <location>
        <begin position="382"/>
        <end position="551"/>
    </location>
</feature>
<evidence type="ECO:0000259" key="6">
    <source>
        <dbReference type="PROSITE" id="PS51194"/>
    </source>
</evidence>
<evidence type="ECO:0000259" key="5">
    <source>
        <dbReference type="PROSITE" id="PS51192"/>
    </source>
</evidence>
<name>A0A0F9Q007_9ZZZZ</name>
<gene>
    <name evidence="7" type="ORF">LCGC14_0835570</name>
</gene>
<organism evidence="7">
    <name type="scientific">marine sediment metagenome</name>
    <dbReference type="NCBI Taxonomy" id="412755"/>
    <lineage>
        <taxon>unclassified sequences</taxon>
        <taxon>metagenomes</taxon>
        <taxon>ecological metagenomes</taxon>
    </lineage>
</organism>
<dbReference type="Gene3D" id="1.20.1320.20">
    <property type="entry name" value="hef helicase domain"/>
    <property type="match status" value="1"/>
</dbReference>
<dbReference type="InterPro" id="IPR027417">
    <property type="entry name" value="P-loop_NTPase"/>
</dbReference>
<reference evidence="7" key="1">
    <citation type="journal article" date="2015" name="Nature">
        <title>Complex archaea that bridge the gap between prokaryotes and eukaryotes.</title>
        <authorList>
            <person name="Spang A."/>
            <person name="Saw J.H."/>
            <person name="Jorgensen S.L."/>
            <person name="Zaremba-Niedzwiedzka K."/>
            <person name="Martijn J."/>
            <person name="Lind A.E."/>
            <person name="van Eijk R."/>
            <person name="Schleper C."/>
            <person name="Guy L."/>
            <person name="Ettema T.J."/>
        </authorList>
    </citation>
    <scope>NUCLEOTIDE SEQUENCE</scope>
</reference>
<feature type="domain" description="Helicase ATP-binding" evidence="5">
    <location>
        <begin position="28"/>
        <end position="196"/>
    </location>
</feature>
<evidence type="ECO:0000256" key="3">
    <source>
        <dbReference type="ARBA" id="ARBA00022806"/>
    </source>
</evidence>
<dbReference type="InterPro" id="IPR014001">
    <property type="entry name" value="Helicase_ATP-bd"/>
</dbReference>
<dbReference type="GO" id="GO:0005524">
    <property type="term" value="F:ATP binding"/>
    <property type="evidence" value="ECO:0007669"/>
    <property type="project" value="UniProtKB-KW"/>
</dbReference>
<proteinExistence type="predicted"/>
<keyword evidence="1" id="KW-0547">Nucleotide-binding</keyword>
<evidence type="ECO:0000313" key="7">
    <source>
        <dbReference type="EMBL" id="KKN30287.1"/>
    </source>
</evidence>
<evidence type="ECO:0000256" key="1">
    <source>
        <dbReference type="ARBA" id="ARBA00022741"/>
    </source>
</evidence>
<evidence type="ECO:0008006" key="8">
    <source>
        <dbReference type="Google" id="ProtNLM"/>
    </source>
</evidence>
<dbReference type="EMBL" id="LAZR01002419">
    <property type="protein sequence ID" value="KKN30287.1"/>
    <property type="molecule type" value="Genomic_DNA"/>
</dbReference>
<dbReference type="GO" id="GO:0016787">
    <property type="term" value="F:hydrolase activity"/>
    <property type="evidence" value="ECO:0007669"/>
    <property type="project" value="UniProtKB-KW"/>
</dbReference>
<dbReference type="InterPro" id="IPR001650">
    <property type="entry name" value="Helicase_C-like"/>
</dbReference>
<evidence type="ECO:0000256" key="4">
    <source>
        <dbReference type="ARBA" id="ARBA00022840"/>
    </source>
</evidence>
<dbReference type="PANTHER" id="PTHR14025:SF20">
    <property type="entry name" value="FANCONI ANEMIA GROUP M PROTEIN"/>
    <property type="match status" value="1"/>
</dbReference>
<dbReference type="Pfam" id="PF00271">
    <property type="entry name" value="Helicase_C"/>
    <property type="match status" value="1"/>
</dbReference>
<dbReference type="PROSITE" id="PS51192">
    <property type="entry name" value="HELICASE_ATP_BIND_1"/>
    <property type="match status" value="1"/>
</dbReference>
<dbReference type="Pfam" id="PF00270">
    <property type="entry name" value="DEAD"/>
    <property type="match status" value="1"/>
</dbReference>